<dbReference type="InterPro" id="IPR011856">
    <property type="entry name" value="tRNA_endonuc-like_dom_sf"/>
</dbReference>
<dbReference type="RefSeq" id="WP_222989745.1">
    <property type="nucleotide sequence ID" value="NZ_JAINVV010000004.1"/>
</dbReference>
<dbReference type="PANTHER" id="PTHR34039">
    <property type="entry name" value="UPF0102 PROTEIN YRAN"/>
    <property type="match status" value="1"/>
</dbReference>
<proteinExistence type="inferred from homology"/>
<dbReference type="InterPro" id="IPR003509">
    <property type="entry name" value="UPF0102_YraN-like"/>
</dbReference>
<protein>
    <recommendedName>
        <fullName evidence="2">UPF0102 protein K7G82_10275</fullName>
    </recommendedName>
</protein>
<dbReference type="SUPFAM" id="SSF52980">
    <property type="entry name" value="Restriction endonuclease-like"/>
    <property type="match status" value="1"/>
</dbReference>
<dbReference type="Pfam" id="PF02021">
    <property type="entry name" value="UPF0102"/>
    <property type="match status" value="1"/>
</dbReference>
<reference evidence="3 4" key="1">
    <citation type="submission" date="2021-08" db="EMBL/GenBank/DDBJ databases">
        <authorList>
            <person name="Tuo L."/>
        </authorList>
    </citation>
    <scope>NUCLEOTIDE SEQUENCE [LARGE SCALE GENOMIC DNA]</scope>
    <source>
        <strain evidence="3 4">JCM 31229</strain>
    </source>
</reference>
<accession>A0ABS7PMZ0</accession>
<keyword evidence="4" id="KW-1185">Reference proteome</keyword>
<evidence type="ECO:0000313" key="3">
    <source>
        <dbReference type="EMBL" id="MBY8822680.1"/>
    </source>
</evidence>
<evidence type="ECO:0000256" key="2">
    <source>
        <dbReference type="HAMAP-Rule" id="MF_00048"/>
    </source>
</evidence>
<dbReference type="PANTHER" id="PTHR34039:SF1">
    <property type="entry name" value="UPF0102 PROTEIN YRAN"/>
    <property type="match status" value="1"/>
</dbReference>
<name>A0ABS7PMZ0_9SPHN</name>
<comment type="caution">
    <text evidence="3">The sequence shown here is derived from an EMBL/GenBank/DDBJ whole genome shotgun (WGS) entry which is preliminary data.</text>
</comment>
<dbReference type="Gene3D" id="3.40.1350.10">
    <property type="match status" value="1"/>
</dbReference>
<evidence type="ECO:0000256" key="1">
    <source>
        <dbReference type="ARBA" id="ARBA00006738"/>
    </source>
</evidence>
<sequence length="116" mass="13296">MTRRAAERRGRMAESLAAWWLRFHGWRILARRTRTRLGEVDLIAKRGRIVALVEVKARATDAGLDLSIDMRRLARVAAAANVLAARYAPRGEDIRIDVILLAPWRRPRHIVNAWHG</sequence>
<dbReference type="NCBIfam" id="NF009151">
    <property type="entry name" value="PRK12497.1-5"/>
    <property type="match status" value="1"/>
</dbReference>
<dbReference type="HAMAP" id="MF_00048">
    <property type="entry name" value="UPF0102"/>
    <property type="match status" value="1"/>
</dbReference>
<organism evidence="3 4">
    <name type="scientific">Sphingomonas colocasiae</name>
    <dbReference type="NCBI Taxonomy" id="1848973"/>
    <lineage>
        <taxon>Bacteria</taxon>
        <taxon>Pseudomonadati</taxon>
        <taxon>Pseudomonadota</taxon>
        <taxon>Alphaproteobacteria</taxon>
        <taxon>Sphingomonadales</taxon>
        <taxon>Sphingomonadaceae</taxon>
        <taxon>Sphingomonas</taxon>
    </lineage>
</organism>
<comment type="similarity">
    <text evidence="1 2">Belongs to the UPF0102 family.</text>
</comment>
<evidence type="ECO:0000313" key="4">
    <source>
        <dbReference type="Proteomes" id="UP000706039"/>
    </source>
</evidence>
<dbReference type="InterPro" id="IPR011335">
    <property type="entry name" value="Restrct_endonuc-II-like"/>
</dbReference>
<gene>
    <name evidence="3" type="ORF">K7G82_10275</name>
</gene>
<dbReference type="EMBL" id="JAINVV010000004">
    <property type="protein sequence ID" value="MBY8822680.1"/>
    <property type="molecule type" value="Genomic_DNA"/>
</dbReference>
<dbReference type="Proteomes" id="UP000706039">
    <property type="component" value="Unassembled WGS sequence"/>
</dbReference>